<comment type="subcellular location">
    <subcellularLocation>
        <location evidence="1">Cell membrane</location>
        <topology evidence="1">Multi-pass membrane protein</topology>
    </subcellularLocation>
</comment>
<dbReference type="KEGG" id="smiz:4412673_00959"/>
<feature type="transmembrane region" description="Helical" evidence="6">
    <location>
        <begin position="12"/>
        <end position="29"/>
    </location>
</feature>
<evidence type="ECO:0000256" key="4">
    <source>
        <dbReference type="ARBA" id="ARBA00022989"/>
    </source>
</evidence>
<keyword evidence="4 6" id="KW-1133">Transmembrane helix</keyword>
<dbReference type="RefSeq" id="WP_093098843.1">
    <property type="nucleotide sequence ID" value="NZ_FNGK01000003.1"/>
</dbReference>
<reference evidence="7 8" key="1">
    <citation type="submission" date="2017-06" db="EMBL/GenBank/DDBJ databases">
        <authorList>
            <consortium name="Pathogen Informatics"/>
        </authorList>
    </citation>
    <scope>NUCLEOTIDE SEQUENCE [LARGE SCALE GENOMIC DNA]</scope>
    <source>
        <strain evidence="7 8">NCTC12149</strain>
    </source>
</reference>
<name>A0AAJ4X9B5_9SPHI</name>
<dbReference type="AlphaFoldDB" id="A0AAJ4X9B5"/>
<evidence type="ECO:0000313" key="8">
    <source>
        <dbReference type="Proteomes" id="UP000215355"/>
    </source>
</evidence>
<accession>A0AAJ4X9B5</accession>
<dbReference type="Pfam" id="PF03706">
    <property type="entry name" value="LPG_synthase_TM"/>
    <property type="match status" value="1"/>
</dbReference>
<protein>
    <submittedName>
        <fullName evidence="7">Membrane protein</fullName>
    </submittedName>
</protein>
<organism evidence="7 8">
    <name type="scientific">Sphingobacterium mizutaii</name>
    <dbReference type="NCBI Taxonomy" id="1010"/>
    <lineage>
        <taxon>Bacteria</taxon>
        <taxon>Pseudomonadati</taxon>
        <taxon>Bacteroidota</taxon>
        <taxon>Sphingobacteriia</taxon>
        <taxon>Sphingobacteriales</taxon>
        <taxon>Sphingobacteriaceae</taxon>
        <taxon>Sphingobacterium</taxon>
    </lineage>
</organism>
<evidence type="ECO:0000256" key="5">
    <source>
        <dbReference type="ARBA" id="ARBA00023136"/>
    </source>
</evidence>
<feature type="transmembrane region" description="Helical" evidence="6">
    <location>
        <begin position="289"/>
        <end position="305"/>
    </location>
</feature>
<feature type="transmembrane region" description="Helical" evidence="6">
    <location>
        <begin position="224"/>
        <end position="252"/>
    </location>
</feature>
<dbReference type="GO" id="GO:0005886">
    <property type="term" value="C:plasma membrane"/>
    <property type="evidence" value="ECO:0007669"/>
    <property type="project" value="UniProtKB-SubCell"/>
</dbReference>
<evidence type="ECO:0000256" key="1">
    <source>
        <dbReference type="ARBA" id="ARBA00004651"/>
    </source>
</evidence>
<feature type="transmembrane region" description="Helical" evidence="6">
    <location>
        <begin position="161"/>
        <end position="182"/>
    </location>
</feature>
<evidence type="ECO:0000256" key="6">
    <source>
        <dbReference type="SAM" id="Phobius"/>
    </source>
</evidence>
<dbReference type="EMBL" id="LT906468">
    <property type="protein sequence ID" value="SNV44461.1"/>
    <property type="molecule type" value="Genomic_DNA"/>
</dbReference>
<gene>
    <name evidence="7" type="ORF">SAMEA4412673_00959</name>
</gene>
<dbReference type="PANTHER" id="PTHR40277:SF1">
    <property type="entry name" value="BLL5419 PROTEIN"/>
    <property type="match status" value="1"/>
</dbReference>
<sequence length="344" mass="38965">MGRKLRISKKKIKIFLILIILGFIAVYVFNTDFSAIKKELATIGYKFIYLLGITFLAYFFGTWSWHVCLGDDRQKISLMKMFAVRQIGETVGQYNPTSIVGGDLLKAEMLKPYGISTETALSSVATSRITVVLSQILLFLIACLWLSGMEAGQAALKSIGIAFYVFIAFLILLNLFFFYWLIFSRSTSKPVSSNTAKGFWKKLRLKIVQLIFNIRKSYRFNPRLFWYSYLLASIHWVIGSLEFYLILVFLGFDVQPMHGLLLDMGVIVFKSAGAFVPGQLGVEELGNKMMLQIIGISTASIWISASILRRARQLFWIAVGFILYLFIKKDSSQSSTLKNGNIIC</sequence>
<feature type="transmembrane region" description="Helical" evidence="6">
    <location>
        <begin position="49"/>
        <end position="69"/>
    </location>
</feature>
<keyword evidence="3 6" id="KW-0812">Transmembrane</keyword>
<evidence type="ECO:0000313" key="7">
    <source>
        <dbReference type="EMBL" id="SNV44461.1"/>
    </source>
</evidence>
<proteinExistence type="predicted"/>
<keyword evidence="5 6" id="KW-0472">Membrane</keyword>
<feature type="transmembrane region" description="Helical" evidence="6">
    <location>
        <begin position="129"/>
        <end position="149"/>
    </location>
</feature>
<dbReference type="Proteomes" id="UP000215355">
    <property type="component" value="Chromosome 1"/>
</dbReference>
<evidence type="ECO:0000256" key="3">
    <source>
        <dbReference type="ARBA" id="ARBA00022692"/>
    </source>
</evidence>
<dbReference type="PANTHER" id="PTHR40277">
    <property type="entry name" value="BLL5419 PROTEIN"/>
    <property type="match status" value="1"/>
</dbReference>
<evidence type="ECO:0000256" key="2">
    <source>
        <dbReference type="ARBA" id="ARBA00022475"/>
    </source>
</evidence>
<keyword evidence="2" id="KW-1003">Cell membrane</keyword>
<feature type="transmembrane region" description="Helical" evidence="6">
    <location>
        <begin position="311"/>
        <end position="327"/>
    </location>
</feature>
<dbReference type="InterPro" id="IPR022791">
    <property type="entry name" value="L-PG_synthase/AglD"/>
</dbReference>